<dbReference type="PANTHER" id="PTHR43283:SF3">
    <property type="entry name" value="BETA-LACTAMASE FAMILY PROTEIN (AFU_ORTHOLOGUE AFUA_5G07500)"/>
    <property type="match status" value="1"/>
</dbReference>
<comment type="caution">
    <text evidence="3">The sequence shown here is derived from an EMBL/GenBank/DDBJ whole genome shotgun (WGS) entry which is preliminary data.</text>
</comment>
<evidence type="ECO:0000256" key="1">
    <source>
        <dbReference type="SAM" id="MobiDB-lite"/>
    </source>
</evidence>
<feature type="domain" description="Beta-lactamase-related" evidence="2">
    <location>
        <begin position="30"/>
        <end position="371"/>
    </location>
</feature>
<feature type="region of interest" description="Disordered" evidence="1">
    <location>
        <begin position="1"/>
        <end position="23"/>
    </location>
</feature>
<dbReference type="PANTHER" id="PTHR43283">
    <property type="entry name" value="BETA-LACTAMASE-RELATED"/>
    <property type="match status" value="1"/>
</dbReference>
<dbReference type="EMBL" id="PJNW01000002">
    <property type="protein sequence ID" value="PKR90208.1"/>
    <property type="molecule type" value="Genomic_DNA"/>
</dbReference>
<keyword evidence="4" id="KW-1185">Reference proteome</keyword>
<dbReference type="SUPFAM" id="SSF56601">
    <property type="entry name" value="beta-lactamase/transpeptidase-like"/>
    <property type="match status" value="1"/>
</dbReference>
<name>A0A2N3M053_9HYPH</name>
<evidence type="ECO:0000259" key="2">
    <source>
        <dbReference type="Pfam" id="PF00144"/>
    </source>
</evidence>
<evidence type="ECO:0000313" key="4">
    <source>
        <dbReference type="Proteomes" id="UP000233491"/>
    </source>
</evidence>
<dbReference type="Proteomes" id="UP000233491">
    <property type="component" value="Unassembled WGS sequence"/>
</dbReference>
<gene>
    <name evidence="3" type="ORF">CXZ10_02125</name>
</gene>
<sequence length="393" mass="42174">MPAAAIEWQSACEQSEGEDEVGKASQFPGVDRVVDRAVDRTIVGANILIKLNGELVYDRQAGFFDREADWPMAPHTIFRLASVTKPMVSVAALAMVEAGRMRLDDPVTRYLPDFRPRLADGSAPPITISQLMNHTAGLSYDLDNGNGRPAAGGTGPSDFDLAENIRRIAALPLAFPPGAGWRYSVAIDVLGGVMEVADGRSLPEIVKARVTHPLGMADTAFRPVDPSRLAVVYADGTPPTRMGNIERVKDGEGFIEFWTGRAFDPTAFPSGGAGMIGTAEDFLVFLEAMRQGGRPLLSPASMPLLAEAHTVDIDPAPSGQGYSHGWSVYRDPTVQKAPCKPGTWAWGGIYGHQWYVDPASGLTIVIFTNTAIEGCVGAFPKDIFQAVYEDLGL</sequence>
<keyword evidence="3" id="KW-0378">Hydrolase</keyword>
<dbReference type="Gene3D" id="3.40.710.10">
    <property type="entry name" value="DD-peptidase/beta-lactamase superfamily"/>
    <property type="match status" value="1"/>
</dbReference>
<evidence type="ECO:0000313" key="3">
    <source>
        <dbReference type="EMBL" id="PKR90208.1"/>
    </source>
</evidence>
<dbReference type="GO" id="GO:0016787">
    <property type="term" value="F:hydrolase activity"/>
    <property type="evidence" value="ECO:0007669"/>
    <property type="project" value="UniProtKB-KW"/>
</dbReference>
<dbReference type="AlphaFoldDB" id="A0A2N3M053"/>
<dbReference type="InterPro" id="IPR001466">
    <property type="entry name" value="Beta-lactam-related"/>
</dbReference>
<proteinExistence type="predicted"/>
<dbReference type="InterPro" id="IPR050789">
    <property type="entry name" value="Diverse_Enzym_Activities"/>
</dbReference>
<organism evidence="3 4">
    <name type="scientific">Pleomorphomonas diazotrophica</name>
    <dbReference type="NCBI Taxonomy" id="1166257"/>
    <lineage>
        <taxon>Bacteria</taxon>
        <taxon>Pseudomonadati</taxon>
        <taxon>Pseudomonadota</taxon>
        <taxon>Alphaproteobacteria</taxon>
        <taxon>Hyphomicrobiales</taxon>
        <taxon>Pleomorphomonadaceae</taxon>
        <taxon>Pleomorphomonas</taxon>
    </lineage>
</organism>
<accession>A0A2N3M053</accession>
<dbReference type="Pfam" id="PF00144">
    <property type="entry name" value="Beta-lactamase"/>
    <property type="match status" value="1"/>
</dbReference>
<dbReference type="OrthoDB" id="9808046at2"/>
<dbReference type="InterPro" id="IPR012338">
    <property type="entry name" value="Beta-lactam/transpept-like"/>
</dbReference>
<reference evidence="3 4" key="1">
    <citation type="submission" date="2017-12" db="EMBL/GenBank/DDBJ databases">
        <title>Anaerobic carbon monoxide metabolism by Pleomorphomonas carboxyditropha sp. nov., a new mesophilic hydrogenogenic carboxidotroph.</title>
        <authorList>
            <person name="Esquivel-Elizondo S."/>
            <person name="Krajmalnik-Brown R."/>
        </authorList>
    </citation>
    <scope>NUCLEOTIDE SEQUENCE [LARGE SCALE GENOMIC DNA]</scope>
    <source>
        <strain evidence="3 4">R5-392</strain>
    </source>
</reference>
<protein>
    <submittedName>
        <fullName evidence="3">Serine hydrolase</fullName>
    </submittedName>
</protein>